<accession>A0AAW2JRS8</accession>
<name>A0AAW2JRS8_SESRA</name>
<dbReference type="AlphaFoldDB" id="A0AAW2JRS8"/>
<protein>
    <submittedName>
        <fullName evidence="1">Uncharacterized protein</fullName>
    </submittedName>
</protein>
<dbReference type="PANTHER" id="PTHR34197:SF3">
    <property type="entry name" value="DUF740 FAMILY PROTEIN"/>
    <property type="match status" value="1"/>
</dbReference>
<dbReference type="PANTHER" id="PTHR34197">
    <property type="entry name" value="OS04G0591300 PROTEIN"/>
    <property type="match status" value="1"/>
</dbReference>
<organism evidence="1">
    <name type="scientific">Sesamum radiatum</name>
    <name type="common">Black benniseed</name>
    <dbReference type="NCBI Taxonomy" id="300843"/>
    <lineage>
        <taxon>Eukaryota</taxon>
        <taxon>Viridiplantae</taxon>
        <taxon>Streptophyta</taxon>
        <taxon>Embryophyta</taxon>
        <taxon>Tracheophyta</taxon>
        <taxon>Spermatophyta</taxon>
        <taxon>Magnoliopsida</taxon>
        <taxon>eudicotyledons</taxon>
        <taxon>Gunneridae</taxon>
        <taxon>Pentapetalae</taxon>
        <taxon>asterids</taxon>
        <taxon>lamiids</taxon>
        <taxon>Lamiales</taxon>
        <taxon>Pedaliaceae</taxon>
        <taxon>Sesamum</taxon>
    </lineage>
</organism>
<dbReference type="EMBL" id="JACGWJ010000032">
    <property type="protein sequence ID" value="KAL0296793.1"/>
    <property type="molecule type" value="Genomic_DNA"/>
</dbReference>
<comment type="caution">
    <text evidence="1">The sequence shown here is derived from an EMBL/GenBank/DDBJ whole genome shotgun (WGS) entry which is preliminary data.</text>
</comment>
<sequence>MKDRGKAVETYSNVPDFNYSASEMPCKKHPNSSSVGVCAYCLKDRLEKLVCSECGEQRTFSCSCSDHISSSYRNSGGTMEVGRISFLIPNKVIHIPSPEEKMRGQNKLFCSEAAAAAVWKSRKPRMGFGG</sequence>
<proteinExistence type="predicted"/>
<evidence type="ECO:0000313" key="1">
    <source>
        <dbReference type="EMBL" id="KAL0296793.1"/>
    </source>
</evidence>
<reference evidence="1" key="2">
    <citation type="journal article" date="2024" name="Plant">
        <title>Genomic evolution and insights into agronomic trait innovations of Sesamum species.</title>
        <authorList>
            <person name="Miao H."/>
            <person name="Wang L."/>
            <person name="Qu L."/>
            <person name="Liu H."/>
            <person name="Sun Y."/>
            <person name="Le M."/>
            <person name="Wang Q."/>
            <person name="Wei S."/>
            <person name="Zheng Y."/>
            <person name="Lin W."/>
            <person name="Duan Y."/>
            <person name="Cao H."/>
            <person name="Xiong S."/>
            <person name="Wang X."/>
            <person name="Wei L."/>
            <person name="Li C."/>
            <person name="Ma Q."/>
            <person name="Ju M."/>
            <person name="Zhao R."/>
            <person name="Li G."/>
            <person name="Mu C."/>
            <person name="Tian Q."/>
            <person name="Mei H."/>
            <person name="Zhang T."/>
            <person name="Gao T."/>
            <person name="Zhang H."/>
        </authorList>
    </citation>
    <scope>NUCLEOTIDE SEQUENCE</scope>
    <source>
        <strain evidence="1">G02</strain>
    </source>
</reference>
<reference evidence="1" key="1">
    <citation type="submission" date="2020-06" db="EMBL/GenBank/DDBJ databases">
        <authorList>
            <person name="Li T."/>
            <person name="Hu X."/>
            <person name="Zhang T."/>
            <person name="Song X."/>
            <person name="Zhang H."/>
            <person name="Dai N."/>
            <person name="Sheng W."/>
            <person name="Hou X."/>
            <person name="Wei L."/>
        </authorList>
    </citation>
    <scope>NUCLEOTIDE SEQUENCE</scope>
    <source>
        <strain evidence="1">G02</strain>
        <tissue evidence="1">Leaf</tissue>
    </source>
</reference>
<gene>
    <name evidence="1" type="ORF">Sradi_6731400</name>
</gene>